<dbReference type="Pfam" id="PF09388">
    <property type="entry name" value="SpoOE-like"/>
    <property type="match status" value="1"/>
</dbReference>
<dbReference type="InterPro" id="IPR036638">
    <property type="entry name" value="HLH_DNA-bd_sf"/>
</dbReference>
<evidence type="ECO:0000313" key="1">
    <source>
        <dbReference type="EMBL" id="NHN33022.1"/>
    </source>
</evidence>
<proteinExistence type="predicted"/>
<dbReference type="InterPro" id="IPR018540">
    <property type="entry name" value="Spo0E-like"/>
</dbReference>
<keyword evidence="2" id="KW-1185">Reference proteome</keyword>
<dbReference type="SUPFAM" id="SSF140500">
    <property type="entry name" value="BAS1536-like"/>
    <property type="match status" value="1"/>
</dbReference>
<dbReference type="Proteomes" id="UP001165962">
    <property type="component" value="Unassembled WGS sequence"/>
</dbReference>
<evidence type="ECO:0000313" key="2">
    <source>
        <dbReference type="Proteomes" id="UP001165962"/>
    </source>
</evidence>
<gene>
    <name evidence="1" type="ORF">G9U52_24710</name>
</gene>
<dbReference type="InterPro" id="IPR037208">
    <property type="entry name" value="Spo0E-like_sf"/>
</dbReference>
<name>A0ABX0J9A4_9BACL</name>
<dbReference type="EMBL" id="JAAOIW010000010">
    <property type="protein sequence ID" value="NHN33022.1"/>
    <property type="molecule type" value="Genomic_DNA"/>
</dbReference>
<accession>A0ABX0J9A4</accession>
<comment type="caution">
    <text evidence="1">The sequence shown here is derived from an EMBL/GenBank/DDBJ whole genome shotgun (WGS) entry which is preliminary data.</text>
</comment>
<sequence>MESEYDSLIEKIETLRAEMVELIKIKHITDPEVIAASQMLDVVLNEYYLIIMKKTAEKRSEL</sequence>
<protein>
    <submittedName>
        <fullName evidence="1">Aspartyl-phosphate phosphatase Spo0E family protein</fullName>
    </submittedName>
</protein>
<reference evidence="1" key="1">
    <citation type="submission" date="2020-03" db="EMBL/GenBank/DDBJ databases">
        <title>Draft sequencing of Paenibacilllus sp. S3N08.</title>
        <authorList>
            <person name="Kim D.-U."/>
        </authorList>
    </citation>
    <scope>NUCLEOTIDE SEQUENCE</scope>
    <source>
        <strain evidence="1">S3N08</strain>
    </source>
</reference>
<dbReference type="Gene3D" id="4.10.280.10">
    <property type="entry name" value="Helix-loop-helix DNA-binding domain"/>
    <property type="match status" value="1"/>
</dbReference>
<organism evidence="1 2">
    <name type="scientific">Paenibacillus agricola</name>
    <dbReference type="NCBI Taxonomy" id="2716264"/>
    <lineage>
        <taxon>Bacteria</taxon>
        <taxon>Bacillati</taxon>
        <taxon>Bacillota</taxon>
        <taxon>Bacilli</taxon>
        <taxon>Bacillales</taxon>
        <taxon>Paenibacillaceae</taxon>
        <taxon>Paenibacillus</taxon>
    </lineage>
</organism>